<sequence length="174" mass="19738">MVPVLAVDNEYLFGLIGKFLARDDAGPRHDYGHLGADPRAAILEAWRFPWVDAVFDADDATQPDNAATFVHAAADRQPGHVVHLVGSFADLHTPIPLLPLADTHYATVTLRIRKGEVHHYRLRIDGNWQYRCSRLARIALKSRKGWLLQVSCRSRRARMPCIFRSPQFISWTIC</sequence>
<evidence type="ECO:0000313" key="1">
    <source>
        <dbReference type="EMBL" id="EXI66010.1"/>
    </source>
</evidence>
<dbReference type="AlphaFoldDB" id="A0A011NNM3"/>
<accession>A0A011NNM3</accession>
<evidence type="ECO:0000313" key="2">
    <source>
        <dbReference type="Proteomes" id="UP000020218"/>
    </source>
</evidence>
<proteinExistence type="predicted"/>
<dbReference type="EMBL" id="JFAX01000017">
    <property type="protein sequence ID" value="EXI66010.1"/>
    <property type="molecule type" value="Genomic_DNA"/>
</dbReference>
<organism evidence="1 2">
    <name type="scientific">Candidatus Accumulibacter adjunctus</name>
    <dbReference type="NCBI Taxonomy" id="1454001"/>
    <lineage>
        <taxon>Bacteria</taxon>
        <taxon>Pseudomonadati</taxon>
        <taxon>Pseudomonadota</taxon>
        <taxon>Betaproteobacteria</taxon>
        <taxon>Candidatus Accumulibacter</taxon>
    </lineage>
</organism>
<protein>
    <submittedName>
        <fullName evidence="1">Uncharacterized protein</fullName>
    </submittedName>
</protein>
<reference evidence="1" key="1">
    <citation type="submission" date="2014-02" db="EMBL/GenBank/DDBJ databases">
        <title>Expanding our view of genomic diversity in Candidatus Accumulibacter clades.</title>
        <authorList>
            <person name="Skennerton C.T."/>
            <person name="Barr J.J."/>
            <person name="Slater F.R."/>
            <person name="Bond P.L."/>
            <person name="Tyson G.W."/>
        </authorList>
    </citation>
    <scope>NUCLEOTIDE SEQUENCE [LARGE SCALE GENOMIC DNA]</scope>
</reference>
<dbReference type="PATRIC" id="fig|1454001.3.peg.2806"/>
<dbReference type="Proteomes" id="UP000020218">
    <property type="component" value="Unassembled WGS sequence"/>
</dbReference>
<gene>
    <name evidence="1" type="ORF">AW08_02749</name>
</gene>
<dbReference type="SUPFAM" id="SSF81296">
    <property type="entry name" value="E set domains"/>
    <property type="match status" value="1"/>
</dbReference>
<dbReference type="InterPro" id="IPR013783">
    <property type="entry name" value="Ig-like_fold"/>
</dbReference>
<comment type="caution">
    <text evidence="1">The sequence shown here is derived from an EMBL/GenBank/DDBJ whole genome shotgun (WGS) entry which is preliminary data.</text>
</comment>
<dbReference type="STRING" id="1454001.AW08_02749"/>
<dbReference type="Gene3D" id="2.60.40.10">
    <property type="entry name" value="Immunoglobulins"/>
    <property type="match status" value="1"/>
</dbReference>
<keyword evidence="2" id="KW-1185">Reference proteome</keyword>
<dbReference type="InterPro" id="IPR014756">
    <property type="entry name" value="Ig_E-set"/>
</dbReference>
<name>A0A011NNM3_9PROT</name>